<dbReference type="PANTHER" id="PTHR35271:SF1">
    <property type="entry name" value="ABC TRANSPORTER, SUBSTRATE-BINDING LIPOPROTEIN"/>
    <property type="match status" value="1"/>
</dbReference>
<dbReference type="Gene3D" id="3.40.50.2300">
    <property type="match status" value="1"/>
</dbReference>
<dbReference type="PANTHER" id="PTHR35271">
    <property type="entry name" value="ABC TRANSPORTER, SUBSTRATE-BINDING LIPOPROTEIN-RELATED"/>
    <property type="match status" value="1"/>
</dbReference>
<sequence>MELPNRGGRCTRRGRARGWRVACVFAAGLLLFGCAPPWVVPPVPGIDVVLSEDTPVFTAVAREIARRHGGPVETHQLGDDEQRQREVRRRLQESEKPVVVAVGLGAALLVSRLAGKQVVFCQVFNYEEARLPATGMKGVSATPPVREQFRYWKLLSPQIKSVGVVTGPGLKALLAEARAAARAHRIELIHHVARSDKEMLYAYKRMAPKVQGFWLLPDNRVLSRDSVRDLLAFSAKEGKQALVFTPDLLDMGALLSAESEPADVADKVLSWLRPGDRGANAPAVLPLSRVRVRINAVTASWMNLTLPPGLKEYAYAP</sequence>
<accession>A0A1F6TRV9</accession>
<dbReference type="AlphaFoldDB" id="A0A1F6TRV9"/>
<evidence type="ECO:0000313" key="2">
    <source>
        <dbReference type="EMBL" id="OGI47789.1"/>
    </source>
</evidence>
<protein>
    <recommendedName>
        <fullName evidence="4">ABC transporter substrate-binding protein</fullName>
    </recommendedName>
</protein>
<comment type="caution">
    <text evidence="2">The sequence shown here is derived from an EMBL/GenBank/DDBJ whole genome shotgun (WGS) entry which is preliminary data.</text>
</comment>
<feature type="transmembrane region" description="Helical" evidence="1">
    <location>
        <begin position="21"/>
        <end position="40"/>
    </location>
</feature>
<keyword evidence="1" id="KW-1133">Transmembrane helix</keyword>
<evidence type="ECO:0000256" key="1">
    <source>
        <dbReference type="SAM" id="Phobius"/>
    </source>
</evidence>
<keyword evidence="1" id="KW-0472">Membrane</keyword>
<proteinExistence type="predicted"/>
<dbReference type="EMBL" id="MFSU01000046">
    <property type="protein sequence ID" value="OGI47789.1"/>
    <property type="molecule type" value="Genomic_DNA"/>
</dbReference>
<dbReference type="STRING" id="1817760.A2151_01200"/>
<reference evidence="2 3" key="1">
    <citation type="journal article" date="2016" name="Nat. Commun.">
        <title>Thousands of microbial genomes shed light on interconnected biogeochemical processes in an aquifer system.</title>
        <authorList>
            <person name="Anantharaman K."/>
            <person name="Brown C.T."/>
            <person name="Hug L.A."/>
            <person name="Sharon I."/>
            <person name="Castelle C.J."/>
            <person name="Probst A.J."/>
            <person name="Thomas B.C."/>
            <person name="Singh A."/>
            <person name="Wilkins M.J."/>
            <person name="Karaoz U."/>
            <person name="Brodie E.L."/>
            <person name="Williams K.H."/>
            <person name="Hubbard S.S."/>
            <person name="Banfield J.F."/>
        </authorList>
    </citation>
    <scope>NUCLEOTIDE SEQUENCE [LARGE SCALE GENOMIC DNA]</scope>
</reference>
<gene>
    <name evidence="2" type="ORF">A2151_01200</name>
</gene>
<evidence type="ECO:0008006" key="4">
    <source>
        <dbReference type="Google" id="ProtNLM"/>
    </source>
</evidence>
<dbReference type="Pfam" id="PF04392">
    <property type="entry name" value="ABC_sub_bind"/>
    <property type="match status" value="1"/>
</dbReference>
<keyword evidence="1" id="KW-0812">Transmembrane</keyword>
<dbReference type="Proteomes" id="UP000178885">
    <property type="component" value="Unassembled WGS sequence"/>
</dbReference>
<evidence type="ECO:0000313" key="3">
    <source>
        <dbReference type="Proteomes" id="UP000178885"/>
    </source>
</evidence>
<organism evidence="2 3">
    <name type="scientific">Candidatus Muproteobacteria bacterium RBG_16_65_34</name>
    <dbReference type="NCBI Taxonomy" id="1817760"/>
    <lineage>
        <taxon>Bacteria</taxon>
        <taxon>Pseudomonadati</taxon>
        <taxon>Pseudomonadota</taxon>
        <taxon>Candidatus Muproteobacteria</taxon>
    </lineage>
</organism>
<dbReference type="InterPro" id="IPR007487">
    <property type="entry name" value="ABC_transpt-TYRBP-like"/>
</dbReference>
<name>A0A1F6TRV9_9PROT</name>
<dbReference type="PROSITE" id="PS51257">
    <property type="entry name" value="PROKAR_LIPOPROTEIN"/>
    <property type="match status" value="1"/>
</dbReference>